<evidence type="ECO:0000313" key="3">
    <source>
        <dbReference type="Proteomes" id="UP000801428"/>
    </source>
</evidence>
<feature type="compositionally biased region" description="Low complexity" evidence="1">
    <location>
        <begin position="203"/>
        <end position="219"/>
    </location>
</feature>
<dbReference type="Proteomes" id="UP000801428">
    <property type="component" value="Unassembled WGS sequence"/>
</dbReference>
<accession>A0A9P4THK7</accession>
<sequence length="471" mass="51661">MHELISSPGLRFELLELRGLLTYTLKRSGKPVRQYVLSDSDIEDVCEDEDGDNQKPRTKNTKPEVSAVGIRLRIIKNDGLLEMGFQGTDGDSAKWTFEGVDLEHGSLAVASATTQTLSDPGNCAACGRKLIAKEEKLDCGTQTSHPVTKNTGTQLSTKKKVTVIPTANTGVQVNIKAAVTDVIASGSDGAEVDTSSAPPEMANTTVETSTTTEPNTSNSAHLGTVAPGTNDQTLKRKVSVDLQAKLIHKYAKSKHDSEPWPDRILMDCWREKPVSKGDLGKLIIDLKKATVSYESTYGRGYAQTTECKRVDIRATDTKVVYHALDPKDALPAHRGWDGATALLEIVRISASGNKTTLLSVHCHAPEWRTWHLSANTPPTKVYISDPEIVVDALVHCIDRVSKRQAVHNPDADHSLTNDAIKFARPPAFRGGMGRYVDAEWTAAEQEGRKRAKMKAKVYQPEKFWHEVEIPY</sequence>
<name>A0A9P4THK7_CURKU</name>
<organism evidence="2 3">
    <name type="scientific">Curvularia kusanoi</name>
    <name type="common">Cochliobolus kusanoi</name>
    <dbReference type="NCBI Taxonomy" id="90978"/>
    <lineage>
        <taxon>Eukaryota</taxon>
        <taxon>Fungi</taxon>
        <taxon>Dikarya</taxon>
        <taxon>Ascomycota</taxon>
        <taxon>Pezizomycotina</taxon>
        <taxon>Dothideomycetes</taxon>
        <taxon>Pleosporomycetidae</taxon>
        <taxon>Pleosporales</taxon>
        <taxon>Pleosporineae</taxon>
        <taxon>Pleosporaceae</taxon>
        <taxon>Curvularia</taxon>
    </lineage>
</organism>
<feature type="region of interest" description="Disordered" evidence="1">
    <location>
        <begin position="187"/>
        <end position="232"/>
    </location>
</feature>
<dbReference type="EMBL" id="SWKU01000008">
    <property type="protein sequence ID" value="KAF3004392.1"/>
    <property type="molecule type" value="Genomic_DNA"/>
</dbReference>
<evidence type="ECO:0000313" key="2">
    <source>
        <dbReference type="EMBL" id="KAF3004392.1"/>
    </source>
</evidence>
<dbReference type="OrthoDB" id="3797581at2759"/>
<evidence type="ECO:0000256" key="1">
    <source>
        <dbReference type="SAM" id="MobiDB-lite"/>
    </source>
</evidence>
<protein>
    <submittedName>
        <fullName evidence="2">Uncharacterized protein</fullName>
    </submittedName>
</protein>
<dbReference type="AlphaFoldDB" id="A0A9P4THK7"/>
<gene>
    <name evidence="2" type="ORF">E8E13_010098</name>
</gene>
<comment type="caution">
    <text evidence="2">The sequence shown here is derived from an EMBL/GenBank/DDBJ whole genome shotgun (WGS) entry which is preliminary data.</text>
</comment>
<proteinExistence type="predicted"/>
<keyword evidence="3" id="KW-1185">Reference proteome</keyword>
<reference evidence="2" key="1">
    <citation type="submission" date="2019-04" db="EMBL/GenBank/DDBJ databases">
        <title>Sequencing of skin fungus with MAO and IRED activity.</title>
        <authorList>
            <person name="Marsaioli A.J."/>
            <person name="Bonatto J.M.C."/>
            <person name="Reis Junior O."/>
        </authorList>
    </citation>
    <scope>NUCLEOTIDE SEQUENCE</scope>
    <source>
        <strain evidence="2">30M1</strain>
    </source>
</reference>